<dbReference type="EMBL" id="QSOE01000002">
    <property type="protein sequence ID" value="RGI92505.1"/>
    <property type="molecule type" value="Genomic_DNA"/>
</dbReference>
<feature type="chain" id="PRO_5016729615" description="Streptococcal pilin isopeptide linkage domain-containing protein" evidence="3">
    <location>
        <begin position="37"/>
        <end position="234"/>
    </location>
</feature>
<dbReference type="AlphaFoldDB" id="A0A374NVQ5"/>
<feature type="signal peptide" evidence="3">
    <location>
        <begin position="1"/>
        <end position="36"/>
    </location>
</feature>
<comment type="caution">
    <text evidence="5">The sequence shown here is derived from an EMBL/GenBank/DDBJ whole genome shotgun (WGS) entry which is preliminary data.</text>
</comment>
<evidence type="ECO:0000256" key="2">
    <source>
        <dbReference type="SAM" id="Phobius"/>
    </source>
</evidence>
<organism evidence="5 6">
    <name type="scientific">Anaerobutyricum hallii</name>
    <dbReference type="NCBI Taxonomy" id="39488"/>
    <lineage>
        <taxon>Bacteria</taxon>
        <taxon>Bacillati</taxon>
        <taxon>Bacillota</taxon>
        <taxon>Clostridia</taxon>
        <taxon>Lachnospirales</taxon>
        <taxon>Lachnospiraceae</taxon>
        <taxon>Anaerobutyricum</taxon>
    </lineage>
</organism>
<feature type="transmembrane region" description="Helical" evidence="2">
    <location>
        <begin position="206"/>
        <end position="225"/>
    </location>
</feature>
<reference evidence="5 6" key="1">
    <citation type="submission" date="2018-08" db="EMBL/GenBank/DDBJ databases">
        <title>A genome reference for cultivated species of the human gut microbiota.</title>
        <authorList>
            <person name="Zou Y."/>
            <person name="Xue W."/>
            <person name="Luo G."/>
        </authorList>
    </citation>
    <scope>NUCLEOTIDE SEQUENCE [LARGE SCALE GENOMIC DNA]</scope>
    <source>
        <strain evidence="5 6">TM10-1AC</strain>
    </source>
</reference>
<accession>A0A374NVQ5</accession>
<keyword evidence="2" id="KW-0812">Transmembrane</keyword>
<evidence type="ECO:0000313" key="6">
    <source>
        <dbReference type="Proteomes" id="UP000262524"/>
    </source>
</evidence>
<dbReference type="InterPro" id="IPR022464">
    <property type="entry name" value="Strep_pil_isopept_link"/>
</dbReference>
<keyword evidence="3" id="KW-0732">Signal</keyword>
<dbReference type="Proteomes" id="UP000262524">
    <property type="component" value="Unassembled WGS sequence"/>
</dbReference>
<name>A0A374NVQ5_9FIRM</name>
<keyword evidence="2" id="KW-1133">Transmembrane helix</keyword>
<feature type="region of interest" description="Disordered" evidence="1">
    <location>
        <begin position="170"/>
        <end position="199"/>
    </location>
</feature>
<evidence type="ECO:0000256" key="1">
    <source>
        <dbReference type="SAM" id="MobiDB-lite"/>
    </source>
</evidence>
<dbReference type="Gene3D" id="2.60.40.3050">
    <property type="match status" value="1"/>
</dbReference>
<feature type="domain" description="Streptococcal pilin isopeptide linkage" evidence="4">
    <location>
        <begin position="54"/>
        <end position="161"/>
    </location>
</feature>
<dbReference type="InterPro" id="IPR038174">
    <property type="entry name" value="Strep_pil_link_sf"/>
</dbReference>
<dbReference type="Pfam" id="PF12892">
    <property type="entry name" value="FctA"/>
    <property type="match status" value="1"/>
</dbReference>
<evidence type="ECO:0000313" key="5">
    <source>
        <dbReference type="EMBL" id="RGI92505.1"/>
    </source>
</evidence>
<sequence length="234" mass="25920">MRRRSKEEIKTKIRKIPAVLLLAVLCLAVFPISTFAADAVQVQIPVSIQTSGETPSPEENYTVELQAVDDAPMPSENVLEISGSGKAFFSPIQYTTPGIYYYTITQQSGTHKRGHYDQTVYYVKVSVTNGENGNLETVIAAHTDADMTDAKCDITFTNYYKPIKKTSESTTEMIPTTKRKPETKPGNKTSIKKSKNKVKTGDNSNATLFAILLLVSGTGLLIIAISRYREKYHK</sequence>
<gene>
    <name evidence="5" type="ORF">DXD91_00480</name>
</gene>
<proteinExistence type="predicted"/>
<protein>
    <recommendedName>
        <fullName evidence="4">Streptococcal pilin isopeptide linkage domain-containing protein</fullName>
    </recommendedName>
</protein>
<evidence type="ECO:0000259" key="4">
    <source>
        <dbReference type="Pfam" id="PF12892"/>
    </source>
</evidence>
<dbReference type="NCBIfam" id="TIGR03786">
    <property type="entry name" value="strep_pil_rpt"/>
    <property type="match status" value="1"/>
</dbReference>
<keyword evidence="2" id="KW-0472">Membrane</keyword>
<evidence type="ECO:0000256" key="3">
    <source>
        <dbReference type="SAM" id="SignalP"/>
    </source>
</evidence>